<gene>
    <name evidence="4" type="ORF">VC83_08534</name>
</gene>
<dbReference type="InterPro" id="IPR036188">
    <property type="entry name" value="FAD/NAD-bd_sf"/>
</dbReference>
<dbReference type="EMBL" id="KV441413">
    <property type="protein sequence ID" value="OAF54927.1"/>
    <property type="molecule type" value="Genomic_DNA"/>
</dbReference>
<dbReference type="VEuPathDB" id="FungiDB:GMDG_05226"/>
<dbReference type="PANTHER" id="PTHR13789">
    <property type="entry name" value="MONOOXYGENASE"/>
    <property type="match status" value="1"/>
</dbReference>
<dbReference type="RefSeq" id="XP_024320230.1">
    <property type="nucleotide sequence ID" value="XM_024472083.1"/>
</dbReference>
<dbReference type="GO" id="GO:0004497">
    <property type="term" value="F:monooxygenase activity"/>
    <property type="evidence" value="ECO:0007669"/>
    <property type="project" value="UniProtKB-KW"/>
</dbReference>
<evidence type="ECO:0000313" key="4">
    <source>
        <dbReference type="EMBL" id="OAF54927.1"/>
    </source>
</evidence>
<evidence type="ECO:0000256" key="1">
    <source>
        <dbReference type="ARBA" id="ARBA00007992"/>
    </source>
</evidence>
<dbReference type="Proteomes" id="UP000077154">
    <property type="component" value="Unassembled WGS sequence"/>
</dbReference>
<proteinExistence type="inferred from homology"/>
<dbReference type="SUPFAM" id="SSF51905">
    <property type="entry name" value="FAD/NAD(P)-binding domain"/>
    <property type="match status" value="1"/>
</dbReference>
<name>A0A176ZYK8_9PEZI</name>
<reference evidence="4" key="1">
    <citation type="submission" date="2016-03" db="EMBL/GenBank/DDBJ databases">
        <title>Updated assembly of Pseudogymnoascus destructans, the fungus causing white-nose syndrome of bats.</title>
        <authorList>
            <person name="Palmer J.M."/>
            <person name="Drees K.P."/>
            <person name="Foster J.T."/>
            <person name="Lindner D.L."/>
        </authorList>
    </citation>
    <scope>NUCLEOTIDE SEQUENCE [LARGE SCALE GENOMIC DNA]</scope>
    <source>
        <strain evidence="4">20631-21</strain>
    </source>
</reference>
<evidence type="ECO:0008006" key="5">
    <source>
        <dbReference type="Google" id="ProtNLM"/>
    </source>
</evidence>
<comment type="similarity">
    <text evidence="1">Belongs to the paxM FAD-dependent monooxygenase family.</text>
</comment>
<keyword evidence="2" id="KW-0560">Oxidoreductase</keyword>
<accession>A0A176ZYK8</accession>
<dbReference type="GeneID" id="36291574"/>
<evidence type="ECO:0000256" key="3">
    <source>
        <dbReference type="ARBA" id="ARBA00023033"/>
    </source>
</evidence>
<dbReference type="PANTHER" id="PTHR13789:SF309">
    <property type="entry name" value="PUTATIVE (AFU_ORTHOLOGUE AFUA_6G14510)-RELATED"/>
    <property type="match status" value="1"/>
</dbReference>
<dbReference type="Gene3D" id="3.50.50.60">
    <property type="entry name" value="FAD/NAD(P)-binding domain"/>
    <property type="match status" value="1"/>
</dbReference>
<dbReference type="OrthoDB" id="16820at2759"/>
<sequence>MPPQHATIIGLGLSGALLALFLHHYSPTIPTIYELRASPSTLGGAINLTPPVSRVLASLGLLAAAKEVAFETKETGIFSLRSGAKLGALPFIDAETGHTSLRIERALLLGLLTRALDEAGVREPWLNRAVGSHVVDSYVVKLSIDTKTERCPSD</sequence>
<keyword evidence="3" id="KW-0503">Monooxygenase</keyword>
<evidence type="ECO:0000256" key="2">
    <source>
        <dbReference type="ARBA" id="ARBA00023002"/>
    </source>
</evidence>
<organism evidence="4">
    <name type="scientific">Pseudogymnoascus destructans</name>
    <dbReference type="NCBI Taxonomy" id="655981"/>
    <lineage>
        <taxon>Eukaryota</taxon>
        <taxon>Fungi</taxon>
        <taxon>Dikarya</taxon>
        <taxon>Ascomycota</taxon>
        <taxon>Pezizomycotina</taxon>
        <taxon>Leotiomycetes</taxon>
        <taxon>Thelebolales</taxon>
        <taxon>Thelebolaceae</taxon>
        <taxon>Pseudogymnoascus</taxon>
    </lineage>
</organism>
<dbReference type="AlphaFoldDB" id="A0A176ZYK8"/>
<protein>
    <recommendedName>
        <fullName evidence="5">FAD-binding domain-containing protein</fullName>
    </recommendedName>
</protein>
<dbReference type="InterPro" id="IPR050493">
    <property type="entry name" value="FAD-dep_Monooxygenase_BioMet"/>
</dbReference>